<proteinExistence type="predicted"/>
<feature type="domain" description="SnoaL-like" evidence="1">
    <location>
        <begin position="14"/>
        <end position="109"/>
    </location>
</feature>
<evidence type="ECO:0000313" key="5">
    <source>
        <dbReference type="Proteomes" id="UP000746584"/>
    </source>
</evidence>
<dbReference type="SUPFAM" id="SSF54427">
    <property type="entry name" value="NTF2-like"/>
    <property type="match status" value="1"/>
</dbReference>
<comment type="caution">
    <text evidence="2">The sequence shown here is derived from an EMBL/GenBank/DDBJ whole genome shotgun (WGS) entry which is preliminary data.</text>
</comment>
<dbReference type="Gene3D" id="3.10.450.50">
    <property type="match status" value="1"/>
</dbReference>
<dbReference type="InterPro" id="IPR032710">
    <property type="entry name" value="NTF2-like_dom_sf"/>
</dbReference>
<name>A0A8H9G852_9MICO</name>
<sequence>MSTVSELLTTNLHDVFGNRDAAARRAAIERTYSPDVTFTDPEGTVTGWDALDQKAAGILDEAPGAFQFVEEGRRYVSEHHGVLAWGFGPVGAPAVRGVDVVEVRDGVVVSLTTVLAESTASD</sequence>
<evidence type="ECO:0000313" key="2">
    <source>
        <dbReference type="EMBL" id="GGK98979.1"/>
    </source>
</evidence>
<dbReference type="Pfam" id="PF12680">
    <property type="entry name" value="SnoaL_2"/>
    <property type="match status" value="1"/>
</dbReference>
<accession>A0A8H9G852</accession>
<reference evidence="3 5" key="3">
    <citation type="submission" date="2021-01" db="EMBL/GenBank/DDBJ databases">
        <title>Sequencing the genomes of 1000 actinobacteria strains.</title>
        <authorList>
            <person name="Klenk H.-P."/>
        </authorList>
    </citation>
    <scope>NUCLEOTIDE SEQUENCE [LARGE SCALE GENOMIC DNA]</scope>
    <source>
        <strain evidence="3 5">DSM 20542</strain>
    </source>
</reference>
<dbReference type="Proteomes" id="UP000648535">
    <property type="component" value="Unassembled WGS sequence"/>
</dbReference>
<dbReference type="InterPro" id="IPR037401">
    <property type="entry name" value="SnoaL-like"/>
</dbReference>
<evidence type="ECO:0000313" key="4">
    <source>
        <dbReference type="Proteomes" id="UP000648535"/>
    </source>
</evidence>
<gene>
    <name evidence="2" type="ORF">GCM10009769_16440</name>
    <name evidence="3" type="ORF">JOE58_002892</name>
</gene>
<dbReference type="Proteomes" id="UP000746584">
    <property type="component" value="Unassembled WGS sequence"/>
</dbReference>
<protein>
    <recommendedName>
        <fullName evidence="1">SnoaL-like domain-containing protein</fullName>
    </recommendedName>
</protein>
<reference evidence="2" key="2">
    <citation type="submission" date="2020-09" db="EMBL/GenBank/DDBJ databases">
        <authorList>
            <person name="Sun Q."/>
            <person name="Ohkuma M."/>
        </authorList>
    </citation>
    <scope>NUCLEOTIDE SEQUENCE</scope>
    <source>
        <strain evidence="2">JCM 1480</strain>
    </source>
</reference>
<evidence type="ECO:0000313" key="3">
    <source>
        <dbReference type="EMBL" id="MBM7803641.1"/>
    </source>
</evidence>
<keyword evidence="5" id="KW-1185">Reference proteome</keyword>
<dbReference type="EMBL" id="JAFBCG010000001">
    <property type="protein sequence ID" value="MBM7803641.1"/>
    <property type="molecule type" value="Genomic_DNA"/>
</dbReference>
<dbReference type="EMBL" id="BMOI01000006">
    <property type="protein sequence ID" value="GGK98979.1"/>
    <property type="molecule type" value="Genomic_DNA"/>
</dbReference>
<reference evidence="2" key="1">
    <citation type="journal article" date="2014" name="Int. J. Syst. Evol. Microbiol.">
        <title>Complete genome sequence of Corynebacterium casei LMG S-19264T (=DSM 44701T), isolated from a smear-ripened cheese.</title>
        <authorList>
            <consortium name="US DOE Joint Genome Institute (JGI-PGF)"/>
            <person name="Walter F."/>
            <person name="Albersmeier A."/>
            <person name="Kalinowski J."/>
            <person name="Ruckert C."/>
        </authorList>
    </citation>
    <scope>NUCLEOTIDE SEQUENCE</scope>
    <source>
        <strain evidence="2">JCM 1480</strain>
    </source>
</reference>
<dbReference type="AlphaFoldDB" id="A0A8H9G852"/>
<evidence type="ECO:0000259" key="1">
    <source>
        <dbReference type="Pfam" id="PF12680"/>
    </source>
</evidence>
<organism evidence="2 4">
    <name type="scientific">Curtobacterium luteum</name>
    <dbReference type="NCBI Taxonomy" id="33881"/>
    <lineage>
        <taxon>Bacteria</taxon>
        <taxon>Bacillati</taxon>
        <taxon>Actinomycetota</taxon>
        <taxon>Actinomycetes</taxon>
        <taxon>Micrococcales</taxon>
        <taxon>Microbacteriaceae</taxon>
        <taxon>Curtobacterium</taxon>
    </lineage>
</organism>
<dbReference type="RefSeq" id="WP_175327881.1">
    <property type="nucleotide sequence ID" value="NZ_BMOI01000006.1"/>
</dbReference>